<dbReference type="Proteomes" id="UP000663879">
    <property type="component" value="Unassembled WGS sequence"/>
</dbReference>
<protein>
    <submittedName>
        <fullName evidence="1">Uncharacterized protein</fullName>
    </submittedName>
</protein>
<evidence type="ECO:0000313" key="1">
    <source>
        <dbReference type="EMBL" id="CAF1151028.1"/>
    </source>
</evidence>
<proteinExistence type="predicted"/>
<feature type="non-terminal residue" evidence="1">
    <location>
        <position position="55"/>
    </location>
</feature>
<gene>
    <name evidence="1" type="ORF">OXX778_LOCUS23289</name>
</gene>
<dbReference type="EMBL" id="CAJNOC010011934">
    <property type="protein sequence ID" value="CAF1151028.1"/>
    <property type="molecule type" value="Genomic_DNA"/>
</dbReference>
<reference evidence="1" key="1">
    <citation type="submission" date="2021-02" db="EMBL/GenBank/DDBJ databases">
        <authorList>
            <person name="Nowell W R."/>
        </authorList>
    </citation>
    <scope>NUCLEOTIDE SEQUENCE</scope>
    <source>
        <strain evidence="1">Ploen Becks lab</strain>
    </source>
</reference>
<name>A0A814SP55_9BILA</name>
<dbReference type="AlphaFoldDB" id="A0A814SP55"/>
<evidence type="ECO:0000313" key="2">
    <source>
        <dbReference type="Proteomes" id="UP000663879"/>
    </source>
</evidence>
<keyword evidence="2" id="KW-1185">Reference proteome</keyword>
<comment type="caution">
    <text evidence="1">The sequence shown here is derived from an EMBL/GenBank/DDBJ whole genome shotgun (WGS) entry which is preliminary data.</text>
</comment>
<organism evidence="1 2">
    <name type="scientific">Brachionus calyciflorus</name>
    <dbReference type="NCBI Taxonomy" id="104777"/>
    <lineage>
        <taxon>Eukaryota</taxon>
        <taxon>Metazoa</taxon>
        <taxon>Spiralia</taxon>
        <taxon>Gnathifera</taxon>
        <taxon>Rotifera</taxon>
        <taxon>Eurotatoria</taxon>
        <taxon>Monogononta</taxon>
        <taxon>Pseudotrocha</taxon>
        <taxon>Ploima</taxon>
        <taxon>Brachionidae</taxon>
        <taxon>Brachionus</taxon>
    </lineage>
</organism>
<accession>A0A814SP55</accession>
<dbReference type="OrthoDB" id="10405548at2759"/>
<sequence>MDNLISQFEQLSLDLNLIRSSRNKKDGSPSWLLIDDDKYEYKTAYESKQGKITWR</sequence>